<dbReference type="RefSeq" id="WP_252854768.1">
    <property type="nucleotide sequence ID" value="NZ_JAMXLR010000077.1"/>
</dbReference>
<proteinExistence type="predicted"/>
<evidence type="ECO:0000313" key="2">
    <source>
        <dbReference type="EMBL" id="MCO6046653.1"/>
    </source>
</evidence>
<evidence type="ECO:0000313" key="3">
    <source>
        <dbReference type="Proteomes" id="UP001155241"/>
    </source>
</evidence>
<comment type="caution">
    <text evidence="2">The sequence shown here is derived from an EMBL/GenBank/DDBJ whole genome shotgun (WGS) entry which is preliminary data.</text>
</comment>
<sequence length="307" mass="35361">MNAPANEVSPVLMPKRSRYAGRPVDVSTRRSITLRMETLEEERVVLDYFYHEGTFWTATLPLDGVAEIFGQSMNFSSKKTKPGEHGREVIWGERGIPKYTVPLLNHIQTRFVMGKGQSVDLYPLGHDITGTPTYQIHDFVYSLEAVGPPGVTFNVRDAYFGNLVAAHRFVSTTEIVFERIVVEDYYISESPPIPLSNAEKKAVLLESLKRSHRSANNEKYRLFHLVGTNNCTSTPFHIVDKVRKYPFWRRLGTMLFRAPLNPRLYLRIRGLDSDPSDRKRLRDQFQEYIDEPATQQRKREHKSTGNK</sequence>
<reference evidence="2" key="1">
    <citation type="submission" date="2022-06" db="EMBL/GenBank/DDBJ databases">
        <title>Aeoliella straminimaris, a novel planctomycete from sediments.</title>
        <authorList>
            <person name="Vitorino I.R."/>
            <person name="Lage O.M."/>
        </authorList>
    </citation>
    <scope>NUCLEOTIDE SEQUENCE</scope>
    <source>
        <strain evidence="2">ICT_H6.2</strain>
    </source>
</reference>
<evidence type="ECO:0000256" key="1">
    <source>
        <dbReference type="SAM" id="MobiDB-lite"/>
    </source>
</evidence>
<protein>
    <submittedName>
        <fullName evidence="2">Uncharacterized protein</fullName>
    </submittedName>
</protein>
<feature type="region of interest" description="Disordered" evidence="1">
    <location>
        <begin position="277"/>
        <end position="307"/>
    </location>
</feature>
<gene>
    <name evidence="2" type="ORF">NG895_22385</name>
</gene>
<dbReference type="EMBL" id="JAMXLR010000077">
    <property type="protein sequence ID" value="MCO6046653.1"/>
    <property type="molecule type" value="Genomic_DNA"/>
</dbReference>
<name>A0A9X2FED6_9BACT</name>
<organism evidence="2 3">
    <name type="scientific">Aeoliella straminimaris</name>
    <dbReference type="NCBI Taxonomy" id="2954799"/>
    <lineage>
        <taxon>Bacteria</taxon>
        <taxon>Pseudomonadati</taxon>
        <taxon>Planctomycetota</taxon>
        <taxon>Planctomycetia</taxon>
        <taxon>Pirellulales</taxon>
        <taxon>Lacipirellulaceae</taxon>
        <taxon>Aeoliella</taxon>
    </lineage>
</organism>
<keyword evidence="3" id="KW-1185">Reference proteome</keyword>
<accession>A0A9X2FED6</accession>
<dbReference type="AlphaFoldDB" id="A0A9X2FED6"/>
<dbReference type="Proteomes" id="UP001155241">
    <property type="component" value="Unassembled WGS sequence"/>
</dbReference>